<accession>D7CNN4</accession>
<dbReference type="InterPro" id="IPR008988">
    <property type="entry name" value="Transcriptional_repressor_C"/>
</dbReference>
<dbReference type="EMBL" id="CP002048">
    <property type="protein sequence ID" value="ADI02319.1"/>
    <property type="molecule type" value="Genomic_DNA"/>
</dbReference>
<dbReference type="PANTHER" id="PTHR43151">
    <property type="entry name" value="FEOA FAMILY PROTEIN"/>
    <property type="match status" value="1"/>
</dbReference>
<dbReference type="Pfam" id="PF04023">
    <property type="entry name" value="FeoA"/>
    <property type="match status" value="1"/>
</dbReference>
<keyword evidence="4" id="KW-1185">Reference proteome</keyword>
<name>D7CNN4_SYNLT</name>
<evidence type="ECO:0000259" key="2">
    <source>
        <dbReference type="SMART" id="SM00899"/>
    </source>
</evidence>
<dbReference type="PANTHER" id="PTHR43151:SF1">
    <property type="entry name" value="SSR2333 PROTEIN"/>
    <property type="match status" value="1"/>
</dbReference>
<keyword evidence="1" id="KW-0408">Iron</keyword>
<dbReference type="SMART" id="SM00899">
    <property type="entry name" value="FeoA"/>
    <property type="match status" value="1"/>
</dbReference>
<dbReference type="InterPro" id="IPR053184">
    <property type="entry name" value="FeoA-like"/>
</dbReference>
<dbReference type="InterPro" id="IPR007167">
    <property type="entry name" value="Fe-transptr_FeoA-like"/>
</dbReference>
<feature type="domain" description="Ferrous iron transporter FeoA-like" evidence="2">
    <location>
        <begin position="14"/>
        <end position="86"/>
    </location>
</feature>
<organism evidence="3 4">
    <name type="scientific">Syntrophothermus lipocalidus (strain DSM 12680 / TGB-C1)</name>
    <dbReference type="NCBI Taxonomy" id="643648"/>
    <lineage>
        <taxon>Bacteria</taxon>
        <taxon>Bacillati</taxon>
        <taxon>Bacillota</taxon>
        <taxon>Clostridia</taxon>
        <taxon>Eubacteriales</taxon>
        <taxon>Syntrophomonadaceae</taxon>
        <taxon>Syntrophothermus</taxon>
    </lineage>
</organism>
<dbReference type="InterPro" id="IPR038157">
    <property type="entry name" value="FeoA_core_dom"/>
</dbReference>
<reference evidence="4" key="1">
    <citation type="journal article" date="2010" name="Stand. Genomic Sci.">
        <title>Complete genome sequence of Syntrophothermus lipocalidus type strain (TGB-C1T).</title>
        <authorList>
            <consortium name="US DOE Joint Genome Institute (JGI-PGF)"/>
            <person name="Djao O."/>
            <person name="Zhang X."/>
            <person name="Lucas S."/>
            <person name="Lapidus A."/>
            <person name="Glavina Del Rio T."/>
            <person name="Nolan M."/>
            <person name="Tice H."/>
            <person name="Cheng J."/>
            <person name="Han C."/>
            <person name="Tapia R."/>
            <person name="Goodwin L."/>
            <person name="Pitluck S."/>
            <person name="Liolios K."/>
            <person name="Ivanova N."/>
            <person name="Mavromatis K."/>
            <person name="Mikhailova N."/>
            <person name="Ovchinnikova G."/>
            <person name="Pati A."/>
            <person name="Brambilla E."/>
            <person name="Chen A."/>
            <person name="Palaniappan K."/>
            <person name="Land M."/>
            <person name="Hauser L."/>
            <person name="Chang Y."/>
            <person name="Jeffries C."/>
            <person name="Rohde M."/>
            <person name="Sikorski J."/>
            <person name="Spring S."/>
            <person name="Goker M."/>
            <person name="Detter J."/>
            <person name="Woyke T."/>
            <person name="Bristow J."/>
            <person name="Eisen J."/>
            <person name="Markowitz V."/>
            <person name="Hugenholtz P."/>
            <person name="Kyrpides N."/>
            <person name="Klenk H."/>
        </authorList>
    </citation>
    <scope>NUCLEOTIDE SEQUENCE [LARGE SCALE GENOMIC DNA]</scope>
    <source>
        <strain evidence="4">DSM 12680 / TGB-C1</strain>
    </source>
</reference>
<proteinExistence type="predicted"/>
<sequence length="88" mass="9776">MSRWKPVVRRGEQTTLDRVRPGTRVRVSGFLGGWRGSERLLKMGIGPGVEVLTVSQYPLKGPVVVRVDESQIALGRGLARKILVERLP</sequence>
<dbReference type="Gene3D" id="2.30.30.90">
    <property type="match status" value="1"/>
</dbReference>
<dbReference type="HOGENOM" id="CLU_150646_6_3_9"/>
<dbReference type="SUPFAM" id="SSF50037">
    <property type="entry name" value="C-terminal domain of transcriptional repressors"/>
    <property type="match status" value="1"/>
</dbReference>
<evidence type="ECO:0000313" key="4">
    <source>
        <dbReference type="Proteomes" id="UP000000378"/>
    </source>
</evidence>
<dbReference type="KEGG" id="slp:Slip_1556"/>
<protein>
    <submittedName>
        <fullName evidence="3">FeoA family protein</fullName>
    </submittedName>
</protein>
<dbReference type="Proteomes" id="UP000000378">
    <property type="component" value="Chromosome"/>
</dbReference>
<evidence type="ECO:0000313" key="3">
    <source>
        <dbReference type="EMBL" id="ADI02319.1"/>
    </source>
</evidence>
<dbReference type="OrthoDB" id="9811076at2"/>
<dbReference type="RefSeq" id="WP_013175721.1">
    <property type="nucleotide sequence ID" value="NC_014220.1"/>
</dbReference>
<dbReference type="AlphaFoldDB" id="D7CNN4"/>
<dbReference type="GO" id="GO:0046914">
    <property type="term" value="F:transition metal ion binding"/>
    <property type="evidence" value="ECO:0007669"/>
    <property type="project" value="InterPro"/>
</dbReference>
<reference evidence="3 4" key="2">
    <citation type="journal article" date="2010" name="Stand. Genomic Sci.">
        <title>Complete genome sequence of Syntrophothermus lipocalidus type strain (TGB-C1).</title>
        <authorList>
            <person name="Djao O.D."/>
            <person name="Zhang X."/>
            <person name="Lucas S."/>
            <person name="Lapidus A."/>
            <person name="Del Rio T.G."/>
            <person name="Nolan M."/>
            <person name="Tice H."/>
            <person name="Cheng J.F."/>
            <person name="Han C."/>
            <person name="Tapia R."/>
            <person name="Goodwin L."/>
            <person name="Pitluck S."/>
            <person name="Liolios K."/>
            <person name="Ivanova N."/>
            <person name="Mavromatis K."/>
            <person name="Mikhailova N."/>
            <person name="Ovchinnikova G."/>
            <person name="Pati A."/>
            <person name="Brambilla E."/>
            <person name="Chen A."/>
            <person name="Palaniappan K."/>
            <person name="Land M."/>
            <person name="Hauser L."/>
            <person name="Chang Y.J."/>
            <person name="Jeffries C.D."/>
            <person name="Rohde M."/>
            <person name="Sikorski J."/>
            <person name="Spring S."/>
            <person name="Goker M."/>
            <person name="Detter J.C."/>
            <person name="Woyke T."/>
            <person name="Bristow J."/>
            <person name="Eisen J.A."/>
            <person name="Markowitz V."/>
            <person name="Hugenholtz P."/>
            <person name="Kyrpides N.C."/>
            <person name="Klenk H.P."/>
        </authorList>
    </citation>
    <scope>NUCLEOTIDE SEQUENCE [LARGE SCALE GENOMIC DNA]</scope>
    <source>
        <strain evidence="4">DSM 12680 / TGB-C1</strain>
    </source>
</reference>
<evidence type="ECO:0000256" key="1">
    <source>
        <dbReference type="ARBA" id="ARBA00023004"/>
    </source>
</evidence>
<gene>
    <name evidence="3" type="ordered locus">Slip_1556</name>
</gene>
<dbReference type="STRING" id="643648.Slip_1556"/>
<dbReference type="eggNOG" id="COG1918">
    <property type="taxonomic scope" value="Bacteria"/>
</dbReference>